<sequence>MGCSHSVHILMSINLRIIGMTLASSKLLSRSPASGLIFKDDDVVENRPLEAHFGCSDSEWWERFSLRGANRRESGFSVDQWWSAVRKARRSPQRVFVIMHLFGGERSAEDVHSFVEEYADEAGVTVLMATVDLATDFRWDLAREDTQHELLGMMSGMCKLIARGMINTCIEWQASGEGPTGFFARGPKAPLAPWSVEPSDTTRGVKILNEAVEDHVRVVLGDEQLGLYLHVDGTLLLGVGECAEIVSPLMEEIADNMEAEGFKVPDRRAGNEISKVVGYEIDAQKGSFALPRRRELYSIPFSVYRMIDDCEGQFVKLWPSVRRELVFMARAIDFKKLQAADPVSDVVFATDAMGADDVDCGGYGICVTQATPEEFKALMWAGEEPGFSLSEHDRGHLPLSKKVIKGLAIEYPSKHAFPMLSSSAKFIATKMAAEGEHRLAVCMLLQQATGLRPSEMLGLREHDVLRPSDLVPRYVLRLGTCVGTKVGREQTTFFDPEQDPMLAMLLFRLLRSTPEQSSLAACGYDHYRRVLARLSALLGVHYSPHSCRAGFATEAILRGDAPQLVQRRGRWASEASFLVYISALQVEAEFRSRALDTVVRMGLPVTVEIGDASEARPAGLRPKIDGTSVLSREARAHLGSAVAGGAGLSEGSRRGQQRRKPVTWCSWLWKSGGKALKRMRALLLWGCVAYVLAAGPLREMLAPIQRLLASTASVGESVAGALSSILDGGTQLVTASTSAVRAASFNTLGVAHAAWIGVDLVDMNATKIVGCPAEEALLFWQGLLRSQTFRLPVVAAETEALVASGDYWVASGVVSYASSGLVVFEFRLLRMVFSPRWANPVWQLAGWNAADEYEQVLRIARDFAITVPAVNSTWDHILAPPPSATFWCALLSLLRRACFVLLAPLRSWWRFFASVWEYGTMHPLALGVMALGFAGLGRSLWSYARCVGLPAGRHNDWARFTELVVLLRGWAVVHCGPLTLANRG</sequence>
<accession>A0A1Q9CA12</accession>
<dbReference type="GO" id="GO:0003677">
    <property type="term" value="F:DNA binding"/>
    <property type="evidence" value="ECO:0007669"/>
    <property type="project" value="InterPro"/>
</dbReference>
<dbReference type="InterPro" id="IPR011010">
    <property type="entry name" value="DNA_brk_join_enz"/>
</dbReference>
<dbReference type="AlphaFoldDB" id="A0A1Q9CA12"/>
<evidence type="ECO:0000313" key="4">
    <source>
        <dbReference type="Proteomes" id="UP000186817"/>
    </source>
</evidence>
<dbReference type="InterPro" id="IPR013762">
    <property type="entry name" value="Integrase-like_cat_sf"/>
</dbReference>
<name>A0A1Q9CA12_SYMMI</name>
<evidence type="ECO:0000256" key="1">
    <source>
        <dbReference type="ARBA" id="ARBA00023172"/>
    </source>
</evidence>
<organism evidence="3 4">
    <name type="scientific">Symbiodinium microadriaticum</name>
    <name type="common">Dinoflagellate</name>
    <name type="synonym">Zooxanthella microadriatica</name>
    <dbReference type="NCBI Taxonomy" id="2951"/>
    <lineage>
        <taxon>Eukaryota</taxon>
        <taxon>Sar</taxon>
        <taxon>Alveolata</taxon>
        <taxon>Dinophyceae</taxon>
        <taxon>Suessiales</taxon>
        <taxon>Symbiodiniaceae</taxon>
        <taxon>Symbiodinium</taxon>
    </lineage>
</organism>
<feature type="signal peptide" evidence="2">
    <location>
        <begin position="1"/>
        <end position="23"/>
    </location>
</feature>
<dbReference type="CDD" id="cd00397">
    <property type="entry name" value="DNA_BRE_C"/>
    <property type="match status" value="1"/>
</dbReference>
<keyword evidence="2" id="KW-0732">Signal</keyword>
<dbReference type="OrthoDB" id="437463at2759"/>
<dbReference type="GO" id="GO:0015074">
    <property type="term" value="P:DNA integration"/>
    <property type="evidence" value="ECO:0007669"/>
    <property type="project" value="InterPro"/>
</dbReference>
<dbReference type="GO" id="GO:0006310">
    <property type="term" value="P:DNA recombination"/>
    <property type="evidence" value="ECO:0007669"/>
    <property type="project" value="UniProtKB-KW"/>
</dbReference>
<keyword evidence="4" id="KW-1185">Reference proteome</keyword>
<dbReference type="EMBL" id="LSRX01001450">
    <property type="protein sequence ID" value="OLP79748.1"/>
    <property type="molecule type" value="Genomic_DNA"/>
</dbReference>
<dbReference type="SUPFAM" id="SSF56349">
    <property type="entry name" value="DNA breaking-rejoining enzymes"/>
    <property type="match status" value="1"/>
</dbReference>
<reference evidence="3 4" key="1">
    <citation type="submission" date="2016-02" db="EMBL/GenBank/DDBJ databases">
        <title>Genome analysis of coral dinoflagellate symbionts highlights evolutionary adaptations to a symbiotic lifestyle.</title>
        <authorList>
            <person name="Aranda M."/>
            <person name="Li Y."/>
            <person name="Liew Y.J."/>
            <person name="Baumgarten S."/>
            <person name="Simakov O."/>
            <person name="Wilson M."/>
            <person name="Piel J."/>
            <person name="Ashoor H."/>
            <person name="Bougouffa S."/>
            <person name="Bajic V.B."/>
            <person name="Ryu T."/>
            <person name="Ravasi T."/>
            <person name="Bayer T."/>
            <person name="Micklem G."/>
            <person name="Kim H."/>
            <person name="Bhak J."/>
            <person name="Lajeunesse T.C."/>
            <person name="Voolstra C.R."/>
        </authorList>
    </citation>
    <scope>NUCLEOTIDE SEQUENCE [LARGE SCALE GENOMIC DNA]</scope>
    <source>
        <strain evidence="3 4">CCMP2467</strain>
    </source>
</reference>
<feature type="chain" id="PRO_5012389873" description="Tyr recombinase domain-containing protein" evidence="2">
    <location>
        <begin position="24"/>
        <end position="984"/>
    </location>
</feature>
<gene>
    <name evidence="3" type="ORF">AK812_SmicGene39927</name>
</gene>
<evidence type="ECO:0000256" key="2">
    <source>
        <dbReference type="SAM" id="SignalP"/>
    </source>
</evidence>
<evidence type="ECO:0008006" key="5">
    <source>
        <dbReference type="Google" id="ProtNLM"/>
    </source>
</evidence>
<evidence type="ECO:0000313" key="3">
    <source>
        <dbReference type="EMBL" id="OLP79748.1"/>
    </source>
</evidence>
<keyword evidence="1" id="KW-0233">DNA recombination</keyword>
<protein>
    <recommendedName>
        <fullName evidence="5">Tyr recombinase domain-containing protein</fullName>
    </recommendedName>
</protein>
<proteinExistence type="predicted"/>
<dbReference type="Gene3D" id="1.10.443.10">
    <property type="entry name" value="Intergrase catalytic core"/>
    <property type="match status" value="1"/>
</dbReference>
<dbReference type="Proteomes" id="UP000186817">
    <property type="component" value="Unassembled WGS sequence"/>
</dbReference>
<comment type="caution">
    <text evidence="3">The sequence shown here is derived from an EMBL/GenBank/DDBJ whole genome shotgun (WGS) entry which is preliminary data.</text>
</comment>